<protein>
    <recommendedName>
        <fullName evidence="14">Riboflavin biosynthesis protein RibD</fullName>
    </recommendedName>
    <domain>
        <recommendedName>
            <fullName evidence="14">Diaminohydroxyphosphoribosylaminopyrimidine deaminase</fullName>
            <shortName evidence="14">DRAP deaminase</shortName>
            <ecNumber evidence="14">3.5.4.26</ecNumber>
        </recommendedName>
        <alternativeName>
            <fullName evidence="14">Riboflavin-specific deaminase</fullName>
        </alternativeName>
    </domain>
    <domain>
        <recommendedName>
            <fullName evidence="14">5-amino-6-(5-phosphoribosylamino)uracil reductase</fullName>
            <ecNumber evidence="14">1.1.1.193</ecNumber>
        </recommendedName>
        <alternativeName>
            <fullName evidence="14">HTP reductase</fullName>
        </alternativeName>
    </domain>
</protein>
<feature type="binding site" evidence="17">
    <location>
        <position position="79"/>
    </location>
    <ligand>
        <name>Zn(2+)</name>
        <dbReference type="ChEBI" id="CHEBI:29105"/>
        <note>catalytic</note>
    </ligand>
</feature>
<feature type="binding site" evidence="17">
    <location>
        <position position="88"/>
    </location>
    <ligand>
        <name>Zn(2+)</name>
        <dbReference type="ChEBI" id="CHEBI:29105"/>
        <note>catalytic</note>
    </ligand>
</feature>
<proteinExistence type="inferred from homology"/>
<keyword evidence="6 14" id="KW-0686">Riboflavin biosynthesis</keyword>
<dbReference type="PIRSF" id="PIRSF006769">
    <property type="entry name" value="RibD"/>
    <property type="match status" value="1"/>
</dbReference>
<evidence type="ECO:0000313" key="20">
    <source>
        <dbReference type="EMBL" id="MBB5791393.1"/>
    </source>
</evidence>
<dbReference type="PROSITE" id="PS51747">
    <property type="entry name" value="CYT_DCMP_DEAMINASES_2"/>
    <property type="match status" value="1"/>
</dbReference>
<comment type="pathway">
    <text evidence="3 14">Cofactor biosynthesis; riboflavin biosynthesis; 5-amino-6-(D-ribitylamino)uracil from GTP: step 3/4.</text>
</comment>
<evidence type="ECO:0000259" key="19">
    <source>
        <dbReference type="PROSITE" id="PS51747"/>
    </source>
</evidence>
<feature type="binding site" evidence="16">
    <location>
        <position position="173"/>
    </location>
    <ligand>
        <name>NADP(+)</name>
        <dbReference type="ChEBI" id="CHEBI:58349"/>
    </ligand>
</feature>
<sequence length="366" mass="37737">MASPGELAAMRRAVELSLNGAYTTPPNPDVGCVILDATGATVGEGWHEHAGGPHAEVNALAQAGERARGGTAVVTLEPCDHTGRTGPCTHALLEAGIARVVVAVADPNPVAAGGAATLRAHGVDVEAGVLEDEASTANARWLTPFRTHRPFVVWKFAATLDGRSAAADGSSRWITGPEARADVHRLRAAVDTVVAGSGTVLADDPQLTARLDPSDAGPADAGPAGERPQPLRVVVDSRGRTPATARVHDDQAATWIATAAEVGATPDGRVDLAKLLNALYEQGRRYVLLEGGPTLAGAFWQAGLVDRVVGYVAPALLGAGPAALHDAGVGTIADTIRLDVTDVRTVGPDLRITATPRERPQDHRKA</sequence>
<feature type="binding site" evidence="16">
    <location>
        <position position="203"/>
    </location>
    <ligand>
        <name>substrate</name>
    </ligand>
</feature>
<dbReference type="NCBIfam" id="TIGR00326">
    <property type="entry name" value="eubact_ribD"/>
    <property type="match status" value="1"/>
</dbReference>
<evidence type="ECO:0000256" key="12">
    <source>
        <dbReference type="ARBA" id="ARBA00049861"/>
    </source>
</evidence>
<dbReference type="Gene3D" id="3.40.140.10">
    <property type="entry name" value="Cytidine Deaminase, domain 2"/>
    <property type="match status" value="1"/>
</dbReference>
<dbReference type="Proteomes" id="UP000542813">
    <property type="component" value="Unassembled WGS sequence"/>
</dbReference>
<dbReference type="Pfam" id="PF01872">
    <property type="entry name" value="RibD_C"/>
    <property type="match status" value="1"/>
</dbReference>
<dbReference type="InterPro" id="IPR016192">
    <property type="entry name" value="APOBEC/CMP_deaminase_Zn-bd"/>
</dbReference>
<keyword evidence="7 14" id="KW-0479">Metal-binding</keyword>
<keyword evidence="21" id="KW-1185">Reference proteome</keyword>
<dbReference type="PROSITE" id="PS00903">
    <property type="entry name" value="CYT_DCMP_DEAMINASES_1"/>
    <property type="match status" value="1"/>
</dbReference>
<evidence type="ECO:0000256" key="18">
    <source>
        <dbReference type="SAM" id="MobiDB-lite"/>
    </source>
</evidence>
<keyword evidence="11" id="KW-0511">Multifunctional enzyme</keyword>
<evidence type="ECO:0000256" key="14">
    <source>
        <dbReference type="PIRNR" id="PIRNR006769"/>
    </source>
</evidence>
<feature type="binding site" evidence="16">
    <location>
        <position position="237"/>
    </location>
    <ligand>
        <name>NADP(+)</name>
        <dbReference type="ChEBI" id="CHEBI:58349"/>
    </ligand>
</feature>
<feature type="domain" description="CMP/dCMP-type deaminase" evidence="19">
    <location>
        <begin position="4"/>
        <end position="126"/>
    </location>
</feature>
<reference evidence="20 21" key="1">
    <citation type="submission" date="2020-08" db="EMBL/GenBank/DDBJ databases">
        <title>Sequencing the genomes of 1000 actinobacteria strains.</title>
        <authorList>
            <person name="Klenk H.-P."/>
        </authorList>
    </citation>
    <scope>NUCLEOTIDE SEQUENCE [LARGE SCALE GENOMIC DNA]</scope>
    <source>
        <strain evidence="20 21">DSM 102122</strain>
    </source>
</reference>
<evidence type="ECO:0000256" key="15">
    <source>
        <dbReference type="PIRSR" id="PIRSR006769-1"/>
    </source>
</evidence>
<feature type="binding site" evidence="16">
    <location>
        <begin position="292"/>
        <end position="298"/>
    </location>
    <ligand>
        <name>NADP(+)</name>
        <dbReference type="ChEBI" id="CHEBI:58349"/>
    </ligand>
</feature>
<dbReference type="NCBIfam" id="TIGR00227">
    <property type="entry name" value="ribD_Cterm"/>
    <property type="match status" value="1"/>
</dbReference>
<feature type="active site" description="Proton donor" evidence="15">
    <location>
        <position position="56"/>
    </location>
</feature>
<evidence type="ECO:0000256" key="16">
    <source>
        <dbReference type="PIRSR" id="PIRSR006769-2"/>
    </source>
</evidence>
<comment type="pathway">
    <text evidence="2 14">Cofactor biosynthesis; riboflavin biosynthesis; 5-amino-6-(D-ribitylamino)uracil from GTP: step 2/4.</text>
</comment>
<feature type="compositionally biased region" description="Low complexity" evidence="18">
    <location>
        <begin position="214"/>
        <end position="225"/>
    </location>
</feature>
<dbReference type="InterPro" id="IPR011549">
    <property type="entry name" value="RibD_C"/>
</dbReference>
<evidence type="ECO:0000256" key="10">
    <source>
        <dbReference type="ARBA" id="ARBA00023002"/>
    </source>
</evidence>
<feature type="binding site" evidence="16">
    <location>
        <position position="157"/>
    </location>
    <ligand>
        <name>NADP(+)</name>
        <dbReference type="ChEBI" id="CHEBI:58349"/>
    </ligand>
</feature>
<dbReference type="UniPathway" id="UPA00275">
    <property type="reaction ID" value="UER00401"/>
</dbReference>
<evidence type="ECO:0000256" key="6">
    <source>
        <dbReference type="ARBA" id="ARBA00022619"/>
    </source>
</evidence>
<feature type="binding site" evidence="16">
    <location>
        <position position="199"/>
    </location>
    <ligand>
        <name>NADP(+)</name>
        <dbReference type="ChEBI" id="CHEBI:58349"/>
    </ligand>
</feature>
<gene>
    <name evidence="20" type="ORF">HD601_005968</name>
</gene>
<dbReference type="EC" id="1.1.1.193" evidence="14"/>
<feature type="binding site" evidence="17">
    <location>
        <position position="54"/>
    </location>
    <ligand>
        <name>Zn(2+)</name>
        <dbReference type="ChEBI" id="CHEBI:29105"/>
        <note>catalytic</note>
    </ligand>
</feature>
<comment type="caution">
    <text evidence="20">The sequence shown here is derived from an EMBL/GenBank/DDBJ whole genome shotgun (WGS) entry which is preliminary data.</text>
</comment>
<evidence type="ECO:0000256" key="8">
    <source>
        <dbReference type="ARBA" id="ARBA00022833"/>
    </source>
</evidence>
<dbReference type="InterPro" id="IPR016193">
    <property type="entry name" value="Cytidine_deaminase-like"/>
</dbReference>
<dbReference type="SUPFAM" id="SSF53927">
    <property type="entry name" value="Cytidine deaminase-like"/>
    <property type="match status" value="1"/>
</dbReference>
<dbReference type="AlphaFoldDB" id="A0A7W9GX56"/>
<keyword evidence="8 14" id="KW-0862">Zinc</keyword>
<dbReference type="GO" id="GO:0008835">
    <property type="term" value="F:diaminohydroxyphosphoribosylaminopyrimidine deaminase activity"/>
    <property type="evidence" value="ECO:0007669"/>
    <property type="project" value="UniProtKB-EC"/>
</dbReference>
<feature type="region of interest" description="Disordered" evidence="18">
    <location>
        <begin position="205"/>
        <end position="229"/>
    </location>
</feature>
<dbReference type="GO" id="GO:0009231">
    <property type="term" value="P:riboflavin biosynthetic process"/>
    <property type="evidence" value="ECO:0007669"/>
    <property type="project" value="UniProtKB-UniPathway"/>
</dbReference>
<dbReference type="InterPro" id="IPR050765">
    <property type="entry name" value="Riboflavin_Biosynth_HTPR"/>
</dbReference>
<dbReference type="Pfam" id="PF00383">
    <property type="entry name" value="dCMP_cyt_deam_1"/>
    <property type="match status" value="1"/>
</dbReference>
<evidence type="ECO:0000256" key="17">
    <source>
        <dbReference type="PIRSR" id="PIRSR006769-3"/>
    </source>
</evidence>
<organism evidence="20 21">
    <name type="scientific">Jiangella mangrovi</name>
    <dbReference type="NCBI Taxonomy" id="1524084"/>
    <lineage>
        <taxon>Bacteria</taxon>
        <taxon>Bacillati</taxon>
        <taxon>Actinomycetota</taxon>
        <taxon>Actinomycetes</taxon>
        <taxon>Jiangellales</taxon>
        <taxon>Jiangellaceae</taxon>
        <taxon>Jiangella</taxon>
    </lineage>
</organism>
<comment type="catalytic activity">
    <reaction evidence="12 14">
        <text>5-amino-6-(5-phospho-D-ribitylamino)uracil + NADP(+) = 5-amino-6-(5-phospho-D-ribosylamino)uracil + NADPH + H(+)</text>
        <dbReference type="Rhea" id="RHEA:17845"/>
        <dbReference type="ChEBI" id="CHEBI:15378"/>
        <dbReference type="ChEBI" id="CHEBI:57783"/>
        <dbReference type="ChEBI" id="CHEBI:58349"/>
        <dbReference type="ChEBI" id="CHEBI:58421"/>
        <dbReference type="ChEBI" id="CHEBI:58453"/>
        <dbReference type="EC" id="1.1.1.193"/>
    </reaction>
</comment>
<evidence type="ECO:0000256" key="11">
    <source>
        <dbReference type="ARBA" id="ARBA00023268"/>
    </source>
</evidence>
<dbReference type="InterPro" id="IPR002125">
    <property type="entry name" value="CMP_dCMP_dom"/>
</dbReference>
<dbReference type="InterPro" id="IPR004794">
    <property type="entry name" value="Eubact_RibD"/>
</dbReference>
<dbReference type="GO" id="GO:0008703">
    <property type="term" value="F:5-amino-6-(5-phosphoribosylamino)uracil reductase activity"/>
    <property type="evidence" value="ECO:0007669"/>
    <property type="project" value="UniProtKB-EC"/>
</dbReference>
<dbReference type="GO" id="GO:0050661">
    <property type="term" value="F:NADP binding"/>
    <property type="evidence" value="ECO:0007669"/>
    <property type="project" value="InterPro"/>
</dbReference>
<evidence type="ECO:0000256" key="7">
    <source>
        <dbReference type="ARBA" id="ARBA00022723"/>
    </source>
</evidence>
<dbReference type="EMBL" id="JACHMM010000001">
    <property type="protein sequence ID" value="MBB5791393.1"/>
    <property type="molecule type" value="Genomic_DNA"/>
</dbReference>
<name>A0A7W9GX56_9ACTN</name>
<feature type="binding site" evidence="16">
    <location>
        <position position="187"/>
    </location>
    <ligand>
        <name>substrate</name>
    </ligand>
</feature>
<dbReference type="InterPro" id="IPR024072">
    <property type="entry name" value="DHFR-like_dom_sf"/>
</dbReference>
<comment type="cofactor">
    <cofactor evidence="14 17">
        <name>Zn(2+)</name>
        <dbReference type="ChEBI" id="CHEBI:29105"/>
    </cofactor>
    <text evidence="14 17">Binds 1 zinc ion.</text>
</comment>
<feature type="binding site" evidence="16">
    <location>
        <position position="210"/>
    </location>
    <ligand>
        <name>substrate</name>
    </ligand>
</feature>
<keyword evidence="9 14" id="KW-0521">NADP</keyword>
<comment type="function">
    <text evidence="1 14">Converts 2,5-diamino-6-(ribosylamino)-4(3h)-pyrimidinone 5'-phosphate into 5-amino-6-(ribosylamino)-2,4(1h,3h)-pyrimidinedione 5'-phosphate.</text>
</comment>
<accession>A0A7W9GX56</accession>
<dbReference type="EC" id="3.5.4.26" evidence="14"/>
<keyword evidence="10 14" id="KW-0560">Oxidoreductase</keyword>
<dbReference type="PANTHER" id="PTHR38011:SF7">
    <property type="entry name" value="2,5-DIAMINO-6-RIBOSYLAMINO-4(3H)-PYRIMIDINONE 5'-PHOSPHATE REDUCTASE"/>
    <property type="match status" value="1"/>
</dbReference>
<evidence type="ECO:0000256" key="5">
    <source>
        <dbReference type="ARBA" id="ARBA00007417"/>
    </source>
</evidence>
<evidence type="ECO:0000256" key="13">
    <source>
        <dbReference type="ARBA" id="ARBA00049886"/>
    </source>
</evidence>
<evidence type="ECO:0000256" key="1">
    <source>
        <dbReference type="ARBA" id="ARBA00002151"/>
    </source>
</evidence>
<comment type="catalytic activity">
    <reaction evidence="13 14">
        <text>2,5-diamino-6-hydroxy-4-(5-phosphoribosylamino)-pyrimidine + H2O + H(+) = 5-amino-6-(5-phospho-D-ribosylamino)uracil + NH4(+)</text>
        <dbReference type="Rhea" id="RHEA:21868"/>
        <dbReference type="ChEBI" id="CHEBI:15377"/>
        <dbReference type="ChEBI" id="CHEBI:15378"/>
        <dbReference type="ChEBI" id="CHEBI:28938"/>
        <dbReference type="ChEBI" id="CHEBI:58453"/>
        <dbReference type="ChEBI" id="CHEBI:58614"/>
        <dbReference type="EC" id="3.5.4.26"/>
    </reaction>
</comment>
<evidence type="ECO:0000256" key="9">
    <source>
        <dbReference type="ARBA" id="ARBA00022857"/>
    </source>
</evidence>
<dbReference type="PANTHER" id="PTHR38011">
    <property type="entry name" value="DIHYDROFOLATE REDUCTASE FAMILY PROTEIN (AFU_ORTHOLOGUE AFUA_8G06820)"/>
    <property type="match status" value="1"/>
</dbReference>
<comment type="similarity">
    <text evidence="4 14">In the N-terminal section; belongs to the cytidine and deoxycytidylate deaminase family.</text>
</comment>
<evidence type="ECO:0000313" key="21">
    <source>
        <dbReference type="Proteomes" id="UP000542813"/>
    </source>
</evidence>
<evidence type="ECO:0000256" key="3">
    <source>
        <dbReference type="ARBA" id="ARBA00004910"/>
    </source>
</evidence>
<feature type="binding site" evidence="16">
    <location>
        <position position="290"/>
    </location>
    <ligand>
        <name>substrate</name>
    </ligand>
</feature>
<dbReference type="SUPFAM" id="SSF53597">
    <property type="entry name" value="Dihydrofolate reductase-like"/>
    <property type="match status" value="1"/>
</dbReference>
<feature type="binding site" evidence="16">
    <location>
        <position position="171"/>
    </location>
    <ligand>
        <name>substrate</name>
    </ligand>
</feature>
<dbReference type="Gene3D" id="3.40.430.10">
    <property type="entry name" value="Dihydrofolate Reductase, subunit A"/>
    <property type="match status" value="1"/>
</dbReference>
<dbReference type="CDD" id="cd01284">
    <property type="entry name" value="Riboflavin_deaminase-reductase"/>
    <property type="match status" value="1"/>
</dbReference>
<dbReference type="GO" id="GO:0008270">
    <property type="term" value="F:zinc ion binding"/>
    <property type="evidence" value="ECO:0007669"/>
    <property type="project" value="InterPro"/>
</dbReference>
<comment type="similarity">
    <text evidence="5 14">In the C-terminal section; belongs to the HTP reductase family.</text>
</comment>
<dbReference type="InterPro" id="IPR002734">
    <property type="entry name" value="RibDG_C"/>
</dbReference>
<keyword evidence="14 20" id="KW-0378">Hydrolase</keyword>
<evidence type="ECO:0000256" key="4">
    <source>
        <dbReference type="ARBA" id="ARBA00005259"/>
    </source>
</evidence>
<feature type="binding site" evidence="16">
    <location>
        <position position="207"/>
    </location>
    <ligand>
        <name>substrate</name>
    </ligand>
</feature>
<evidence type="ECO:0000256" key="2">
    <source>
        <dbReference type="ARBA" id="ARBA00004882"/>
    </source>
</evidence>